<proteinExistence type="predicted"/>
<accession>L1MFM1</accession>
<keyword evidence="2" id="KW-1185">Reference proteome</keyword>
<comment type="caution">
    <text evidence="1">The sequence shown here is derived from an EMBL/GenBank/DDBJ whole genome shotgun (WGS) entry which is preliminary data.</text>
</comment>
<gene>
    <name evidence="1" type="ORF">HMPREF9997_01261</name>
</gene>
<evidence type="ECO:0000313" key="2">
    <source>
        <dbReference type="Proteomes" id="UP000010445"/>
    </source>
</evidence>
<evidence type="ECO:0000313" key="1">
    <source>
        <dbReference type="EMBL" id="EKX90053.1"/>
    </source>
</evidence>
<reference evidence="1 2" key="1">
    <citation type="submission" date="2012-05" db="EMBL/GenBank/DDBJ databases">
        <authorList>
            <person name="Weinstock G."/>
            <person name="Sodergren E."/>
            <person name="Lobos E.A."/>
            <person name="Fulton L."/>
            <person name="Fulton R."/>
            <person name="Courtney L."/>
            <person name="Fronick C."/>
            <person name="O'Laughlin M."/>
            <person name="Godfrey J."/>
            <person name="Wilson R.M."/>
            <person name="Miner T."/>
            <person name="Farmer C."/>
            <person name="Delehaunty K."/>
            <person name="Cordes M."/>
            <person name="Minx P."/>
            <person name="Tomlinson C."/>
            <person name="Chen J."/>
            <person name="Wollam A."/>
            <person name="Pepin K.H."/>
            <person name="Bhonagiri V."/>
            <person name="Zhang X."/>
            <person name="Suruliraj S."/>
            <person name="Warren W."/>
            <person name="Mitreva M."/>
            <person name="Mardis E.R."/>
            <person name="Wilson R.K."/>
        </authorList>
    </citation>
    <scope>NUCLEOTIDE SEQUENCE [LARGE SCALE GENOMIC DNA]</scope>
    <source>
        <strain evidence="1 2">F0235</strain>
    </source>
</reference>
<dbReference type="Proteomes" id="UP000010445">
    <property type="component" value="Unassembled WGS sequence"/>
</dbReference>
<dbReference type="EMBL" id="AMEM01000018">
    <property type="protein sequence ID" value="EKX90053.1"/>
    <property type="molecule type" value="Genomic_DNA"/>
</dbReference>
<protein>
    <submittedName>
        <fullName evidence="1">Uncharacterized protein</fullName>
    </submittedName>
</protein>
<sequence length="46" mass="5538">MTIIILFWFSSRIWLSYCCTTKTMMTTMYDGHGIYYHTPGFSNYRV</sequence>
<name>L1MFM1_9CORY</name>
<organism evidence="1 2">
    <name type="scientific">Corynebacterium durum F0235</name>
    <dbReference type="NCBI Taxonomy" id="1035195"/>
    <lineage>
        <taxon>Bacteria</taxon>
        <taxon>Bacillati</taxon>
        <taxon>Actinomycetota</taxon>
        <taxon>Actinomycetes</taxon>
        <taxon>Mycobacteriales</taxon>
        <taxon>Corynebacteriaceae</taxon>
        <taxon>Corynebacterium</taxon>
    </lineage>
</organism>
<dbReference type="AlphaFoldDB" id="L1MFM1"/>
<dbReference type="HOGENOM" id="CLU_3182561_0_0_11"/>